<dbReference type="GO" id="GO:0005840">
    <property type="term" value="C:ribosome"/>
    <property type="evidence" value="ECO:0007669"/>
    <property type="project" value="UniProtKB-KW"/>
</dbReference>
<comment type="subcellular location">
    <subcellularLocation>
        <location evidence="1">Mitochondrion</location>
    </subcellularLocation>
</comment>
<dbReference type="GO" id="GO:1990904">
    <property type="term" value="C:ribonucleoprotein complex"/>
    <property type="evidence" value="ECO:0007669"/>
    <property type="project" value="UniProtKB-KW"/>
</dbReference>
<keyword evidence="5" id="KW-0687">Ribonucleoprotein</keyword>
<comment type="caution">
    <text evidence="9">The sequence shown here is derived from an EMBL/GenBank/DDBJ whole genome shotgun (WGS) entry which is preliminary data.</text>
</comment>
<dbReference type="EMBL" id="JBICBT010000917">
    <property type="protein sequence ID" value="KAL3093114.1"/>
    <property type="molecule type" value="Genomic_DNA"/>
</dbReference>
<reference evidence="9 10" key="1">
    <citation type="submission" date="2024-10" db="EMBL/GenBank/DDBJ databases">
        <authorList>
            <person name="Kim D."/>
        </authorList>
    </citation>
    <scope>NUCLEOTIDE SEQUENCE [LARGE SCALE GENOMIC DNA]</scope>
    <source>
        <strain evidence="9">BH-2024</strain>
    </source>
</reference>
<evidence type="ECO:0000256" key="7">
    <source>
        <dbReference type="ARBA" id="ARBA00035369"/>
    </source>
</evidence>
<evidence type="ECO:0000259" key="8">
    <source>
        <dbReference type="SMART" id="SM00916"/>
    </source>
</evidence>
<dbReference type="PANTHER" id="PTHR13274:SF2">
    <property type="entry name" value="SMALL RIBOSOMAL SUBUNIT PROTEIN MS25"/>
    <property type="match status" value="1"/>
</dbReference>
<comment type="similarity">
    <text evidence="2">Belongs to the mitochondrion-specific ribosomal protein mS25 family.</text>
</comment>
<dbReference type="Gene3D" id="3.40.30.10">
    <property type="entry name" value="Glutaredoxin"/>
    <property type="match status" value="1"/>
</dbReference>
<keyword evidence="3" id="KW-0689">Ribosomal protein</keyword>
<feature type="domain" description="Ribosomal protein/NADH dehydrogenase" evidence="8">
    <location>
        <begin position="42"/>
        <end position="113"/>
    </location>
</feature>
<protein>
    <recommendedName>
        <fullName evidence="6">Small ribosomal subunit protein mS25</fullName>
    </recommendedName>
    <alternativeName>
        <fullName evidence="7">28S ribosomal protein S25, mitochondrial</fullName>
    </alternativeName>
</protein>
<dbReference type="PANTHER" id="PTHR13274">
    <property type="entry name" value="MITOCHONDRIAL RIBOSOMAL PROTEIN S25"/>
    <property type="match status" value="1"/>
</dbReference>
<dbReference type="GO" id="GO:0005739">
    <property type="term" value="C:mitochondrion"/>
    <property type="evidence" value="ECO:0007669"/>
    <property type="project" value="UniProtKB-SubCell"/>
</dbReference>
<name>A0ABD2JRL2_9BILA</name>
<keyword evidence="10" id="KW-1185">Reference proteome</keyword>
<gene>
    <name evidence="9" type="ORF">niasHT_022564</name>
</gene>
<evidence type="ECO:0000256" key="4">
    <source>
        <dbReference type="ARBA" id="ARBA00023128"/>
    </source>
</evidence>
<accession>A0ABD2JRL2</accession>
<dbReference type="Proteomes" id="UP001620626">
    <property type="component" value="Unassembled WGS sequence"/>
</dbReference>
<evidence type="ECO:0000313" key="9">
    <source>
        <dbReference type="EMBL" id="KAL3093114.1"/>
    </source>
</evidence>
<evidence type="ECO:0000256" key="3">
    <source>
        <dbReference type="ARBA" id="ARBA00022980"/>
    </source>
</evidence>
<dbReference type="AlphaFoldDB" id="A0ABD2JRL2"/>
<evidence type="ECO:0000313" key="10">
    <source>
        <dbReference type="Proteomes" id="UP001620626"/>
    </source>
</evidence>
<evidence type="ECO:0000256" key="5">
    <source>
        <dbReference type="ARBA" id="ARBA00023274"/>
    </source>
</evidence>
<evidence type="ECO:0000256" key="2">
    <source>
        <dbReference type="ARBA" id="ARBA00008046"/>
    </source>
</evidence>
<dbReference type="InterPro" id="IPR007741">
    <property type="entry name" value="Ribosomal_mL43/mS25/NADH_DH"/>
</dbReference>
<dbReference type="SMART" id="SM00916">
    <property type="entry name" value="L51_S25_CI-B8"/>
    <property type="match status" value="1"/>
</dbReference>
<dbReference type="InterPro" id="IPR040049">
    <property type="entry name" value="Ribosomal_mS25/mL61"/>
</dbReference>
<dbReference type="SUPFAM" id="SSF52833">
    <property type="entry name" value="Thioredoxin-like"/>
    <property type="match status" value="1"/>
</dbReference>
<proteinExistence type="inferred from homology"/>
<evidence type="ECO:0000256" key="1">
    <source>
        <dbReference type="ARBA" id="ARBA00004173"/>
    </source>
</evidence>
<sequence length="187" mass="21954">MRGPFMRGTMPLRRTFYYLGQGKIHLREEVKVFAIAFHSFPNIAQEGAREFVFWHWAQLQFKNPHVQFVKLADVCVTPFAQVFLGDGREVVFDLECRTREQISEALIGTLGMTETVRKRMKMDSYKRENPAEFGYDCERQCICEMQGQHPCTAILYAPKHLRGSWRWNHSTYNPEKPVPFPRVEGYD</sequence>
<organism evidence="9 10">
    <name type="scientific">Heterodera trifolii</name>
    <dbReference type="NCBI Taxonomy" id="157864"/>
    <lineage>
        <taxon>Eukaryota</taxon>
        <taxon>Metazoa</taxon>
        <taxon>Ecdysozoa</taxon>
        <taxon>Nematoda</taxon>
        <taxon>Chromadorea</taxon>
        <taxon>Rhabditida</taxon>
        <taxon>Tylenchina</taxon>
        <taxon>Tylenchomorpha</taxon>
        <taxon>Tylenchoidea</taxon>
        <taxon>Heteroderidae</taxon>
        <taxon>Heteroderinae</taxon>
        <taxon>Heterodera</taxon>
    </lineage>
</organism>
<dbReference type="InterPro" id="IPR036249">
    <property type="entry name" value="Thioredoxin-like_sf"/>
</dbReference>
<dbReference type="Pfam" id="PF05047">
    <property type="entry name" value="L51_S25_CI-B8"/>
    <property type="match status" value="1"/>
</dbReference>
<keyword evidence="4" id="KW-0496">Mitochondrion</keyword>
<evidence type="ECO:0000256" key="6">
    <source>
        <dbReference type="ARBA" id="ARBA00035139"/>
    </source>
</evidence>